<name>A0A6J4HNG0_9ACTN</name>
<evidence type="ECO:0000313" key="3">
    <source>
        <dbReference type="EMBL" id="CAA9229640.1"/>
    </source>
</evidence>
<dbReference type="NCBIfam" id="NF041492">
    <property type="entry name" value="MobF"/>
    <property type="match status" value="1"/>
</dbReference>
<dbReference type="InterPro" id="IPR014862">
    <property type="entry name" value="TrwC"/>
</dbReference>
<feature type="region of interest" description="Disordered" evidence="1">
    <location>
        <begin position="1226"/>
        <end position="1254"/>
    </location>
</feature>
<dbReference type="Pfam" id="PF08751">
    <property type="entry name" value="TrwC"/>
    <property type="match status" value="1"/>
</dbReference>
<feature type="domain" description="TrwC relaxase" evidence="2">
    <location>
        <begin position="9"/>
        <end position="293"/>
    </location>
</feature>
<dbReference type="InterPro" id="IPR027417">
    <property type="entry name" value="P-loop_NTPase"/>
</dbReference>
<gene>
    <name evidence="3" type="ORF">AVDCRST_MAG76-1158</name>
</gene>
<dbReference type="Pfam" id="PF13604">
    <property type="entry name" value="AAA_30"/>
    <property type="match status" value="1"/>
</dbReference>
<sequence>MTLTKLADAEYLLESVVLGVEEYYVGVGEAPGVWSGRWAGELGLVGMVEADELRSLLDGVDPVSGEGLTVGLPDRKVRAVDVTFSAPKSVSVLWALGSGPVADAVMQAHGEAVATALGFLEGHASVARRQVDGVRGRVATEGLAVAGFVHRTSREGDPQLHSHCLTVNLTRRVEDGRVVALDCWPLYGWARAAGSVYQAELQRSLSLRLGVEWGPDRSNTREIAGFEPGQLRVFSKRSALIEAELERMGAAGVADPGVRARLDDVASLATRAAKDRGLTPNALVDRWKDEAARTGLPVGGALDRAVCFGAPDVEAPSFETLAGLLVDPDAGLCARSARFSEADVVEHLCAHAAGRLALEEIEEYAFRFLSSDAVVRLVPKAEGRGMREWSTVAHRALEDRVVALVDQVASRHRPALADAAVLEAAEVGVVLGADQREAVGVVCGAGGGVRCVLAPAGFGKTAMVATGSRVAAGAGRPVLGVATTAKAVAELDGAGVDSMTIAALRRAFDRDGPLEEGTVLVLDEVSQASTRDAETVLAAVAGCTDGELWVLGDPRQGQPVLAGGLADHLAGKVAAGEVPGGVLVENRRQVDGEDREALRLLRDGGAEASQTIRTEQGWEHDCGSPSASRDNLADTAVADMGRHGPDRVAVLCVSHSDAEDLANRIRHRLTADGVIRGPALEGQGWAGPRQFQEGDRVLFHTRYAGRDSGIVNGTTATIESVEPTGLTVRLDTKPATRHSTRPDTRPDQEGDVSRVVIVEAGFVVGTRPDGSPNLSHAWARTIDGAQGGTWQTAHLLGTPALDQYRGYVGQSRSREPTHTWNTTPAPAVDHGGIPADDREPAEQVLVALNRTPDASLAANSDPYTLDRELRTLIDEHEAVLADRPPDQTEQIAAAEGAVDHAQLNHAAATGQLDQARASRDNVNPLGLLTREGRAERRVLDLNIEQAQQQYEDTLTPLTEAEAALTRALASQTDRADFDRAEGWRSTEVVDLQRRLDDHWAHVAVTCAQADDPLAYGVDVLRRSLAHHTDRLDLLDQQIPPDRSRELTDARHDLAAAVDGRDRASQDLRDARNRLEAATASRWRAQPIETAAAQADIGISVGQLRDFTTVEVRLRPVVDQLTQHQQARQAIIDAVAPEQGELTRSTTVLRNALESTLHDRVEAMVLDPPEHLVRALGALPETDDGRDAWRRHAAAIEHRIDTGALTPGTVRHDIHARWHISIANNPLPPIPASPTRTLDSTPLPGRLHRGTDLSL</sequence>
<evidence type="ECO:0000259" key="2">
    <source>
        <dbReference type="Pfam" id="PF08751"/>
    </source>
</evidence>
<dbReference type="SUPFAM" id="SSF55464">
    <property type="entry name" value="Origin of replication-binding domain, RBD-like"/>
    <property type="match status" value="1"/>
</dbReference>
<dbReference type="Gene3D" id="3.40.50.300">
    <property type="entry name" value="P-loop containing nucleotide triphosphate hydrolases"/>
    <property type="match status" value="1"/>
</dbReference>
<accession>A0A6J4HNG0</accession>
<evidence type="ECO:0000256" key="1">
    <source>
        <dbReference type="SAM" id="MobiDB-lite"/>
    </source>
</evidence>
<dbReference type="SUPFAM" id="SSF52540">
    <property type="entry name" value="P-loop containing nucleoside triphosphate hydrolases"/>
    <property type="match status" value="2"/>
</dbReference>
<proteinExistence type="predicted"/>
<reference evidence="3" key="1">
    <citation type="submission" date="2020-02" db="EMBL/GenBank/DDBJ databases">
        <authorList>
            <person name="Meier V. D."/>
        </authorList>
    </citation>
    <scope>NUCLEOTIDE SEQUENCE</scope>
    <source>
        <strain evidence="3">AVDCRST_MAG76</strain>
    </source>
</reference>
<protein>
    <recommendedName>
        <fullName evidence="2">TrwC relaxase domain-containing protein</fullName>
    </recommendedName>
</protein>
<dbReference type="AlphaFoldDB" id="A0A6J4HNG0"/>
<organism evidence="3">
    <name type="scientific">uncultured Acidimicrobiales bacterium</name>
    <dbReference type="NCBI Taxonomy" id="310071"/>
    <lineage>
        <taxon>Bacteria</taxon>
        <taxon>Bacillati</taxon>
        <taxon>Actinomycetota</taxon>
        <taxon>Acidimicrobiia</taxon>
        <taxon>Acidimicrobiales</taxon>
        <taxon>environmental samples</taxon>
    </lineage>
</organism>
<dbReference type="EMBL" id="CADCSZ010000070">
    <property type="protein sequence ID" value="CAA9229640.1"/>
    <property type="molecule type" value="Genomic_DNA"/>
</dbReference>